<evidence type="ECO:0000313" key="1">
    <source>
        <dbReference type="EMBL" id="MEK8045310.1"/>
    </source>
</evidence>
<evidence type="ECO:0008006" key="3">
    <source>
        <dbReference type="Google" id="ProtNLM"/>
    </source>
</evidence>
<name>A0ABU9C0C8_9BURK</name>
<evidence type="ECO:0000313" key="2">
    <source>
        <dbReference type="Proteomes" id="UP001379945"/>
    </source>
</evidence>
<dbReference type="EMBL" id="JBBUTI010000002">
    <property type="protein sequence ID" value="MEK8045310.1"/>
    <property type="molecule type" value="Genomic_DNA"/>
</dbReference>
<proteinExistence type="predicted"/>
<comment type="caution">
    <text evidence="1">The sequence shown here is derived from an EMBL/GenBank/DDBJ whole genome shotgun (WGS) entry which is preliminary data.</text>
</comment>
<protein>
    <recommendedName>
        <fullName evidence="3">MarR family transcriptional regulator</fullName>
    </recommendedName>
</protein>
<dbReference type="RefSeq" id="WP_341397476.1">
    <property type="nucleotide sequence ID" value="NZ_JBBUTI010000002.1"/>
</dbReference>
<accession>A0ABU9C0C8</accession>
<sequence length="186" mass="19419">MDALKPQDLLVLLKVAAHPPQRWTYAALGEALAISASEAHASVKRAVAAGLAVAPARGEWAPVRPNLLEFIVHGVRYIWPASLGAVKRGVPTAFGAEPLASQLAVAPGEAPVWAHPTGSAKGPAISPLYRTVPQAALADPALHRLLALLDALRTGRARERSLAAKLMEVELMQFDAGGAGAGDARR</sequence>
<dbReference type="Proteomes" id="UP001379945">
    <property type="component" value="Unassembled WGS sequence"/>
</dbReference>
<organism evidence="1 2">
    <name type="scientific">Ideonella margarita</name>
    <dbReference type="NCBI Taxonomy" id="2984191"/>
    <lineage>
        <taxon>Bacteria</taxon>
        <taxon>Pseudomonadati</taxon>
        <taxon>Pseudomonadota</taxon>
        <taxon>Betaproteobacteria</taxon>
        <taxon>Burkholderiales</taxon>
        <taxon>Sphaerotilaceae</taxon>
        <taxon>Ideonella</taxon>
    </lineage>
</organism>
<reference evidence="1 2" key="1">
    <citation type="submission" date="2024-04" db="EMBL/GenBank/DDBJ databases">
        <title>Novel species of the genus Ideonella isolated from streams.</title>
        <authorList>
            <person name="Lu H."/>
        </authorList>
    </citation>
    <scope>NUCLEOTIDE SEQUENCE [LARGE SCALE GENOMIC DNA]</scope>
    <source>
        <strain evidence="1 2">LYT19W</strain>
    </source>
</reference>
<gene>
    <name evidence="1" type="ORF">AACH00_02995</name>
</gene>
<keyword evidence="2" id="KW-1185">Reference proteome</keyword>